<keyword evidence="6" id="KW-0347">Helicase</keyword>
<gene>
    <name evidence="18" type="ORF">MGWOODY_XGa2676</name>
</gene>
<evidence type="ECO:0000256" key="4">
    <source>
        <dbReference type="ARBA" id="ARBA00022763"/>
    </source>
</evidence>
<dbReference type="Gene3D" id="3.90.320.10">
    <property type="match status" value="1"/>
</dbReference>
<feature type="domain" description="UvrD-like helicase ATP-binding" evidence="16">
    <location>
        <begin position="1"/>
        <end position="453"/>
    </location>
</feature>
<dbReference type="Gene3D" id="1.10.3170.10">
    <property type="entry name" value="Recbcd, chain B, domain 2"/>
    <property type="match status" value="1"/>
</dbReference>
<evidence type="ECO:0000256" key="6">
    <source>
        <dbReference type="ARBA" id="ARBA00022806"/>
    </source>
</evidence>
<dbReference type="InterPro" id="IPR011604">
    <property type="entry name" value="PDDEXK-like_dom_sf"/>
</dbReference>
<keyword evidence="2" id="KW-0479">Metal-binding</keyword>
<protein>
    <recommendedName>
        <fullName evidence="14">DNA 3'-5' helicase</fullName>
        <ecNumber evidence="14">5.6.2.4</ecNumber>
    </recommendedName>
</protein>
<dbReference type="Pfam" id="PF00580">
    <property type="entry name" value="UvrD-helicase"/>
    <property type="match status" value="1"/>
</dbReference>
<dbReference type="InterPro" id="IPR011335">
    <property type="entry name" value="Restrct_endonuc-II-like"/>
</dbReference>
<dbReference type="InterPro" id="IPR027417">
    <property type="entry name" value="P-loop_NTPase"/>
</dbReference>
<proteinExistence type="inferred from homology"/>
<dbReference type="GO" id="GO:0016887">
    <property type="term" value="F:ATP hydrolysis activity"/>
    <property type="evidence" value="ECO:0007669"/>
    <property type="project" value="RHEA"/>
</dbReference>
<dbReference type="PROSITE" id="PS51217">
    <property type="entry name" value="UVRD_HELICASE_CTER"/>
    <property type="match status" value="1"/>
</dbReference>
<evidence type="ECO:0000256" key="7">
    <source>
        <dbReference type="ARBA" id="ARBA00022839"/>
    </source>
</evidence>
<dbReference type="InterPro" id="IPR014016">
    <property type="entry name" value="UvrD-like_ATP-bd"/>
</dbReference>
<evidence type="ECO:0000256" key="3">
    <source>
        <dbReference type="ARBA" id="ARBA00022741"/>
    </source>
</evidence>
<dbReference type="AlphaFoldDB" id="A0A160TVE8"/>
<evidence type="ECO:0000256" key="5">
    <source>
        <dbReference type="ARBA" id="ARBA00022801"/>
    </source>
</evidence>
<reference evidence="18" key="1">
    <citation type="submission" date="2015-10" db="EMBL/GenBank/DDBJ databases">
        <authorList>
            <person name="Gilbert D.G."/>
        </authorList>
    </citation>
    <scope>NUCLEOTIDE SEQUENCE</scope>
</reference>
<evidence type="ECO:0000256" key="15">
    <source>
        <dbReference type="ARBA" id="ARBA00048988"/>
    </source>
</evidence>
<keyword evidence="10" id="KW-0238">DNA-binding</keyword>
<dbReference type="NCBIfam" id="TIGR00609">
    <property type="entry name" value="recB"/>
    <property type="match status" value="1"/>
</dbReference>
<dbReference type="Gene3D" id="3.40.50.300">
    <property type="entry name" value="P-loop containing nucleotide triphosphate hydrolases"/>
    <property type="match status" value="2"/>
</dbReference>
<dbReference type="GO" id="GO:0046872">
    <property type="term" value="F:metal ion binding"/>
    <property type="evidence" value="ECO:0007669"/>
    <property type="project" value="UniProtKB-KW"/>
</dbReference>
<dbReference type="InterPro" id="IPR014017">
    <property type="entry name" value="DNA_helicase_UvrD-like_C"/>
</dbReference>
<dbReference type="InterPro" id="IPR000212">
    <property type="entry name" value="DNA_helicase_UvrD/REP"/>
</dbReference>
<keyword evidence="7" id="KW-0269">Exonuclease</keyword>
<evidence type="ECO:0000256" key="8">
    <source>
        <dbReference type="ARBA" id="ARBA00022840"/>
    </source>
</evidence>
<dbReference type="InterPro" id="IPR004586">
    <property type="entry name" value="RecB"/>
</dbReference>
<dbReference type="Gene3D" id="1.10.486.10">
    <property type="entry name" value="PCRA, domain 4"/>
    <property type="match status" value="1"/>
</dbReference>
<dbReference type="PANTHER" id="PTHR11070:SF23">
    <property type="entry name" value="RECBCD ENZYME SUBUNIT RECB"/>
    <property type="match status" value="1"/>
</dbReference>
<evidence type="ECO:0000256" key="9">
    <source>
        <dbReference type="ARBA" id="ARBA00022842"/>
    </source>
</evidence>
<dbReference type="GO" id="GO:0008854">
    <property type="term" value="F:exodeoxyribonuclease V activity"/>
    <property type="evidence" value="ECO:0007669"/>
    <property type="project" value="InterPro"/>
</dbReference>
<evidence type="ECO:0000256" key="2">
    <source>
        <dbReference type="ARBA" id="ARBA00022723"/>
    </source>
</evidence>
<dbReference type="GO" id="GO:0003677">
    <property type="term" value="F:DNA binding"/>
    <property type="evidence" value="ECO:0007669"/>
    <property type="project" value="UniProtKB-KW"/>
</dbReference>
<dbReference type="GO" id="GO:0000725">
    <property type="term" value="P:recombinational repair"/>
    <property type="evidence" value="ECO:0007669"/>
    <property type="project" value="TreeGrafter"/>
</dbReference>
<keyword evidence="11" id="KW-0234">DNA repair</keyword>
<dbReference type="EMBL" id="CZRL01000094">
    <property type="protein sequence ID" value="CUS52963.1"/>
    <property type="molecule type" value="Genomic_DNA"/>
</dbReference>
<dbReference type="Pfam" id="PF12705">
    <property type="entry name" value="PDDEXK_1"/>
    <property type="match status" value="1"/>
</dbReference>
<comment type="catalytic activity">
    <reaction evidence="15">
        <text>ATP + H2O = ADP + phosphate + H(+)</text>
        <dbReference type="Rhea" id="RHEA:13065"/>
        <dbReference type="ChEBI" id="CHEBI:15377"/>
        <dbReference type="ChEBI" id="CHEBI:15378"/>
        <dbReference type="ChEBI" id="CHEBI:30616"/>
        <dbReference type="ChEBI" id="CHEBI:43474"/>
        <dbReference type="ChEBI" id="CHEBI:456216"/>
        <dbReference type="EC" id="5.6.2.4"/>
    </reaction>
</comment>
<keyword evidence="3" id="KW-0547">Nucleotide-binding</keyword>
<keyword evidence="1" id="KW-0540">Nuclease</keyword>
<dbReference type="InterPro" id="IPR038726">
    <property type="entry name" value="PDDEXK_AddAB-type"/>
</dbReference>
<name>A0A160TVE8_9ZZZZ</name>
<dbReference type="GO" id="GO:0005524">
    <property type="term" value="F:ATP binding"/>
    <property type="evidence" value="ECO:0007669"/>
    <property type="project" value="UniProtKB-KW"/>
</dbReference>
<dbReference type="SUPFAM" id="SSF52980">
    <property type="entry name" value="Restriction endonuclease-like"/>
    <property type="match status" value="1"/>
</dbReference>
<evidence type="ECO:0000259" key="17">
    <source>
        <dbReference type="PROSITE" id="PS51217"/>
    </source>
</evidence>
<sequence length="1193" mass="135719">MATPPLDIFAVPLAGMNLVEAAAGTGKTRTIAALYLRTVLQTEIQVRNILVVTYTHAATRELRERVRDLLLQAVGVFQQGDVGEDALLNDLAAIHPDPELALKRLRRAIADFDEAAIFTIHGFCQRVLAENAFEGAQPFESELLTDERQIVCEVVDDFWRRNIYPAGVLWVDWLQSNGVDRPEALLNGLTNVTGKPYLRIASLAEPKSPKVLEDKLQSCFQKLADDWSAQRDSVEKILLEDDRLNRNRYRASSVAVWITQMDQLLKCSRPDFMVLREFTRFDRFQASVISERRSVKKGHVPPTHPFFESCDDFAERLKNLEATYQQCYRIFQRELYQYVVIELPLRKAERGALGFDDLLTRLQTALRSPHSGALVEKLRSDYQVALIDEFQDTDPVQYDIFRKIYHGSDCPVFLVGDPKQAIYSFRGADVFTYLYARQDATKQFSLDQNWRSVPQLVHAVNLLFERRADLPAFLLNEIEFSPAQPAPTQLPELTESGLAAPALTIWPLSREDDDNKPIAKHRASSLCVAATTTEIARLLALPAKIGEEPLHRSDIAVLVRTHSQARIVETAMREAGIASVRHSQESVYQTHEAVELERVLIAILEPNREARVRAALLTDFWGMDAASLQSFSSLELSWDARLAGFHHYHELWRTHGFMRMFREWTAVERVYPRLLSFEDGDRRLTNLLQLAELIHGQERHCAGLNNLVTWFSEAMTRPPVGDDPSLLRLESDEDRVQIVTVHGSKGLQYPVVFIPFSWSGGLQVAGSERCIFHDISQGNAATVDFGSADFEQHLAQACREELAENIRLFYVALTRARCRCYLAWGAVNDAATSAMAWLLHRSLDVAQDDFITALQARFRAITDPEIFDTLERLAERSEGAIQVIEPSFELNGLTTSDAVSKRPMTAREVNRKIDQTWRLTSFSALSTGHNTELPDYDHAQQRVLYDGERPDVFTFPRGARAGTCLHQVFEELDFSSPDADHRNVVIERVLKTHGYEAKWQDVVAQLVDRVLHVPLDPHGKLRLVDIQQSQRVDEMEFYYPFAAHNPQALKSAIQASADDTHIKSAIQKIELGSTAGFMHGFIDLVFEAAGRYYLVDYKSNFLGKNQDDYRPDLLKEVMEREHYVLQYLIYTVALHRYLKHRIPDYHYEEHFGGVYYLFLRGMDPALDNQCGVYFDRPGQALIGPLERLLGSAI</sequence>
<comment type="catalytic activity">
    <reaction evidence="13">
        <text>Couples ATP hydrolysis with the unwinding of duplex DNA by translocating in the 3'-5' direction.</text>
        <dbReference type="EC" id="5.6.2.4"/>
    </reaction>
</comment>
<keyword evidence="4" id="KW-0227">DNA damage</keyword>
<dbReference type="SUPFAM" id="SSF52540">
    <property type="entry name" value="P-loop containing nucleoside triphosphate hydrolases"/>
    <property type="match status" value="1"/>
</dbReference>
<dbReference type="Pfam" id="PF13361">
    <property type="entry name" value="UvrD_C"/>
    <property type="match status" value="1"/>
</dbReference>
<dbReference type="EC" id="5.6.2.4" evidence="14"/>
<dbReference type="HAMAP" id="MF_01485">
    <property type="entry name" value="RecB"/>
    <property type="match status" value="1"/>
</dbReference>
<dbReference type="PROSITE" id="PS51198">
    <property type="entry name" value="UVRD_HELICASE_ATP_BIND"/>
    <property type="match status" value="1"/>
</dbReference>
<evidence type="ECO:0000256" key="13">
    <source>
        <dbReference type="ARBA" id="ARBA00034617"/>
    </source>
</evidence>
<keyword evidence="5 18" id="KW-0378">Hydrolase</keyword>
<dbReference type="GO" id="GO:0009338">
    <property type="term" value="C:exodeoxyribonuclease V complex"/>
    <property type="evidence" value="ECO:0007669"/>
    <property type="project" value="TreeGrafter"/>
</dbReference>
<feature type="domain" description="UvrD-like helicase C-terminal" evidence="17">
    <location>
        <begin position="487"/>
        <end position="746"/>
    </location>
</feature>
<evidence type="ECO:0000256" key="12">
    <source>
        <dbReference type="ARBA" id="ARBA00023235"/>
    </source>
</evidence>
<dbReference type="PANTHER" id="PTHR11070">
    <property type="entry name" value="UVRD / RECB / PCRA DNA HELICASE FAMILY MEMBER"/>
    <property type="match status" value="1"/>
</dbReference>
<dbReference type="GO" id="GO:0043138">
    <property type="term" value="F:3'-5' DNA helicase activity"/>
    <property type="evidence" value="ECO:0007669"/>
    <property type="project" value="UniProtKB-EC"/>
</dbReference>
<dbReference type="CDD" id="cd22352">
    <property type="entry name" value="RecB_C-like"/>
    <property type="match status" value="1"/>
</dbReference>
<keyword evidence="8" id="KW-0067">ATP-binding</keyword>
<keyword evidence="9" id="KW-0460">Magnesium</keyword>
<keyword evidence="12" id="KW-0413">Isomerase</keyword>
<evidence type="ECO:0000256" key="11">
    <source>
        <dbReference type="ARBA" id="ARBA00023204"/>
    </source>
</evidence>
<dbReference type="GO" id="GO:0005829">
    <property type="term" value="C:cytosol"/>
    <property type="evidence" value="ECO:0007669"/>
    <property type="project" value="TreeGrafter"/>
</dbReference>
<organism evidence="18">
    <name type="scientific">hydrothermal vent metagenome</name>
    <dbReference type="NCBI Taxonomy" id="652676"/>
    <lineage>
        <taxon>unclassified sequences</taxon>
        <taxon>metagenomes</taxon>
        <taxon>ecological metagenomes</taxon>
    </lineage>
</organism>
<evidence type="ECO:0000256" key="14">
    <source>
        <dbReference type="ARBA" id="ARBA00034808"/>
    </source>
</evidence>
<evidence type="ECO:0000256" key="1">
    <source>
        <dbReference type="ARBA" id="ARBA00022722"/>
    </source>
</evidence>
<evidence type="ECO:0000259" key="16">
    <source>
        <dbReference type="PROSITE" id="PS51198"/>
    </source>
</evidence>
<evidence type="ECO:0000256" key="10">
    <source>
        <dbReference type="ARBA" id="ARBA00023125"/>
    </source>
</evidence>
<evidence type="ECO:0000313" key="18">
    <source>
        <dbReference type="EMBL" id="CUS52963.1"/>
    </source>
</evidence>
<accession>A0A160TVE8</accession>